<dbReference type="PROSITE" id="PS51030">
    <property type="entry name" value="NUCLEAR_REC_DBD_2"/>
    <property type="match status" value="1"/>
</dbReference>
<evidence type="ECO:0000256" key="2">
    <source>
        <dbReference type="ARBA" id="ARBA00022771"/>
    </source>
</evidence>
<dbReference type="Proteomes" id="UP000659654">
    <property type="component" value="Unassembled WGS sequence"/>
</dbReference>
<reference evidence="13" key="1">
    <citation type="submission" date="2016-11" db="UniProtKB">
        <authorList>
            <consortium name="WormBaseParasite"/>
        </authorList>
    </citation>
    <scope>IDENTIFICATION</scope>
</reference>
<dbReference type="SMART" id="SM00399">
    <property type="entry name" value="ZnF_C4"/>
    <property type="match status" value="1"/>
</dbReference>
<dbReference type="GO" id="GO:0043565">
    <property type="term" value="F:sequence-specific DNA binding"/>
    <property type="evidence" value="ECO:0007669"/>
    <property type="project" value="InterPro"/>
</dbReference>
<keyword evidence="3" id="KW-0862">Zinc</keyword>
<dbReference type="eggNOG" id="KOG3575">
    <property type="taxonomic scope" value="Eukaryota"/>
</dbReference>
<dbReference type="GO" id="GO:0008270">
    <property type="term" value="F:zinc ion binding"/>
    <property type="evidence" value="ECO:0007669"/>
    <property type="project" value="UniProtKB-KW"/>
</dbReference>
<evidence type="ECO:0000313" key="13">
    <source>
        <dbReference type="WBParaSite" id="BXY_1683100.1"/>
    </source>
</evidence>
<evidence type="ECO:0000256" key="7">
    <source>
        <dbReference type="ARBA" id="ARBA00023170"/>
    </source>
</evidence>
<evidence type="ECO:0000313" key="12">
    <source>
        <dbReference type="Proteomes" id="UP000659654"/>
    </source>
</evidence>
<dbReference type="InterPro" id="IPR013088">
    <property type="entry name" value="Znf_NHR/GATA"/>
</dbReference>
<dbReference type="SUPFAM" id="SSF48508">
    <property type="entry name" value="Nuclear receptor ligand-binding domain"/>
    <property type="match status" value="1"/>
</dbReference>
<evidence type="ECO:0000313" key="11">
    <source>
        <dbReference type="Proteomes" id="UP000095284"/>
    </source>
</evidence>
<dbReference type="EMBL" id="CAJFDI010000005">
    <property type="protein sequence ID" value="CAD5232808.1"/>
    <property type="molecule type" value="Genomic_DNA"/>
</dbReference>
<dbReference type="Gene3D" id="3.30.50.10">
    <property type="entry name" value="Erythroid Transcription Factor GATA-1, subunit A"/>
    <property type="match status" value="1"/>
</dbReference>
<evidence type="ECO:0000256" key="6">
    <source>
        <dbReference type="ARBA" id="ARBA00023163"/>
    </source>
</evidence>
<dbReference type="GO" id="GO:0003700">
    <property type="term" value="F:DNA-binding transcription factor activity"/>
    <property type="evidence" value="ECO:0007669"/>
    <property type="project" value="InterPro"/>
</dbReference>
<dbReference type="EMBL" id="CAJFCV020000005">
    <property type="protein sequence ID" value="CAG9125845.1"/>
    <property type="molecule type" value="Genomic_DNA"/>
</dbReference>
<keyword evidence="12" id="KW-1185">Reference proteome</keyword>
<dbReference type="AlphaFoldDB" id="A0A1I7SUV7"/>
<keyword evidence="4" id="KW-0805">Transcription regulation</keyword>
<dbReference type="Gene3D" id="1.10.565.10">
    <property type="entry name" value="Retinoid X Receptor"/>
    <property type="match status" value="1"/>
</dbReference>
<keyword evidence="5" id="KW-0238">DNA-binding</keyword>
<dbReference type="Pfam" id="PF00104">
    <property type="entry name" value="Hormone_recep"/>
    <property type="match status" value="1"/>
</dbReference>
<dbReference type="Proteomes" id="UP000095284">
    <property type="component" value="Unplaced"/>
</dbReference>
<accession>A0A1I7SUV7</accession>
<proteinExistence type="predicted"/>
<dbReference type="InterPro" id="IPR035500">
    <property type="entry name" value="NHR-like_dom_sf"/>
</dbReference>
<evidence type="ECO:0000313" key="10">
    <source>
        <dbReference type="EMBL" id="CAD5232808.1"/>
    </source>
</evidence>
<evidence type="ECO:0000259" key="9">
    <source>
        <dbReference type="PROSITE" id="PS51030"/>
    </source>
</evidence>
<sequence length="383" mass="44402">MPEATDVASTSLIEDTRKMVAKKLPMECAVCSKETGNFNFGAQVCRACALFYKRCILEKKKYSCTNGQYDCDVKFDRSERSKCRACRFLKCKQAGVNYRLDDAASSPSSDGDADSNWINFPTIVRLMDGLKKYHAVLLEVVKRQHPDADFSNGLFIIPKKHEKITLKCVTIPDLIDILTKYFGPFAELSRNDQLKVVGDAFGEFRVLNEAYLSAYYCPQLDDNRVVFAPGYWADFCRLDKQWYLEGFLDPDEIPTFRRLIAPFGKRNRGLIKKYKQIGISLMDTVVLMVISIWKHAEYNGKLTKNMEDYKERVMKEWMESLGQRFNGKHTEKLSELMLWYQEVDRFAIEFSSVIMQVKILRAQRPHEFQYSVEDALSQLRIEE</sequence>
<dbReference type="SMR" id="A0A1I7SUV7"/>
<dbReference type="WBParaSite" id="BXY_1683100.1">
    <property type="protein sequence ID" value="BXY_1683100.1"/>
    <property type="gene ID" value="BXY_1683100"/>
</dbReference>
<evidence type="ECO:0000256" key="1">
    <source>
        <dbReference type="ARBA" id="ARBA00022723"/>
    </source>
</evidence>
<keyword evidence="6" id="KW-0804">Transcription</keyword>
<evidence type="ECO:0000256" key="8">
    <source>
        <dbReference type="ARBA" id="ARBA00023242"/>
    </source>
</evidence>
<dbReference type="PANTHER" id="PTHR46011:SF6">
    <property type="entry name" value="HIGH ZINC ACTIVATED NUCLEAR RECEPTOR PROTEIN"/>
    <property type="match status" value="1"/>
</dbReference>
<dbReference type="Proteomes" id="UP000582659">
    <property type="component" value="Unassembled WGS sequence"/>
</dbReference>
<dbReference type="InterPro" id="IPR000536">
    <property type="entry name" value="Nucl_hrmn_rcpt_lig-bd"/>
</dbReference>
<dbReference type="SUPFAM" id="SSF57716">
    <property type="entry name" value="Glucocorticoid receptor-like (DNA-binding domain)"/>
    <property type="match status" value="1"/>
</dbReference>
<dbReference type="OrthoDB" id="5809058at2759"/>
<evidence type="ECO:0000256" key="4">
    <source>
        <dbReference type="ARBA" id="ARBA00023015"/>
    </source>
</evidence>
<gene>
    <name evidence="10" type="ORF">BXYJ_LOCUS12899</name>
</gene>
<protein>
    <submittedName>
        <fullName evidence="10">(pine wood nematode) hypothetical protein</fullName>
    </submittedName>
    <submittedName>
        <fullName evidence="13">Nuclear receptor domain-containing protein</fullName>
    </submittedName>
</protein>
<dbReference type="GO" id="GO:0005634">
    <property type="term" value="C:nucleus"/>
    <property type="evidence" value="ECO:0007669"/>
    <property type="project" value="TreeGrafter"/>
</dbReference>
<keyword evidence="8" id="KW-0539">Nucleus</keyword>
<keyword evidence="7" id="KW-0675">Receptor</keyword>
<reference evidence="10" key="2">
    <citation type="submission" date="2020-09" db="EMBL/GenBank/DDBJ databases">
        <authorList>
            <person name="Kikuchi T."/>
        </authorList>
    </citation>
    <scope>NUCLEOTIDE SEQUENCE</scope>
    <source>
        <strain evidence="10">Ka4C1</strain>
    </source>
</reference>
<dbReference type="PANTHER" id="PTHR46011">
    <property type="entry name" value="NUCLEAR HORMONE RECEPTOR FAMILY MEMBER NHR-86-RELATED"/>
    <property type="match status" value="1"/>
</dbReference>
<evidence type="ECO:0000256" key="5">
    <source>
        <dbReference type="ARBA" id="ARBA00023125"/>
    </source>
</evidence>
<feature type="domain" description="Nuclear receptor" evidence="9">
    <location>
        <begin position="25"/>
        <end position="103"/>
    </location>
</feature>
<name>A0A1I7SUV7_BURXY</name>
<organism evidence="11 13">
    <name type="scientific">Bursaphelenchus xylophilus</name>
    <name type="common">Pinewood nematode worm</name>
    <name type="synonym">Aphelenchoides xylophilus</name>
    <dbReference type="NCBI Taxonomy" id="6326"/>
    <lineage>
        <taxon>Eukaryota</taxon>
        <taxon>Metazoa</taxon>
        <taxon>Ecdysozoa</taxon>
        <taxon>Nematoda</taxon>
        <taxon>Chromadorea</taxon>
        <taxon>Rhabditida</taxon>
        <taxon>Tylenchina</taxon>
        <taxon>Tylenchomorpha</taxon>
        <taxon>Aphelenchoidea</taxon>
        <taxon>Aphelenchoididae</taxon>
        <taxon>Bursaphelenchus</taxon>
    </lineage>
</organism>
<keyword evidence="1" id="KW-0479">Metal-binding</keyword>
<keyword evidence="2" id="KW-0863">Zinc-finger</keyword>
<dbReference type="Pfam" id="PF00105">
    <property type="entry name" value="zf-C4"/>
    <property type="match status" value="1"/>
</dbReference>
<evidence type="ECO:0000256" key="3">
    <source>
        <dbReference type="ARBA" id="ARBA00022833"/>
    </source>
</evidence>
<dbReference type="PRINTS" id="PR00047">
    <property type="entry name" value="STROIDFINGER"/>
</dbReference>
<dbReference type="InterPro" id="IPR001628">
    <property type="entry name" value="Znf_hrmn_rcpt"/>
</dbReference>